<dbReference type="InterPro" id="IPR000600">
    <property type="entry name" value="ROK"/>
</dbReference>
<sequence>MTTLVGGIEAGGTKFVCVVGTGPEDIRAQVRIPTTTPEATLGEALAFFQQQTRQVGPMAALGIASFGPLDLHPGSPSHGFITSTAKPGWRNVDVAGPFRRALGIPVAFDTDVNGAALGEGRWGAAKGLSTFVYLTVGTGIGGGGVINHQMMHGLIHPEMGHIWVPRSPKEEPSFQGVCPYHGGCFEGLASGPALHRRWGGQAEALPENHPAWELEAHYISLALSNFIATLSPQRIILGGGVMEQRHLYPMVRDEVRRLLNGYIHSADILERMDAYIVPPALGGLSGAAGALALALGRVLTDRPLLEKTG</sequence>
<keyword evidence="3" id="KW-0862">Zinc</keyword>
<gene>
    <name evidence="7" type="ORF">POL68_33645</name>
</gene>
<accession>A0ABT5DIH4</accession>
<evidence type="ECO:0000313" key="7">
    <source>
        <dbReference type="EMBL" id="MDC0713457.1"/>
    </source>
</evidence>
<protein>
    <recommendedName>
        <fullName evidence="5">fructokinase</fullName>
        <ecNumber evidence="5">2.7.1.4</ecNumber>
    </recommendedName>
</protein>
<dbReference type="PANTHER" id="PTHR42742">
    <property type="entry name" value="TRANSCRIPTIONAL REPRESSOR MPRA"/>
    <property type="match status" value="1"/>
</dbReference>
<dbReference type="EC" id="2.7.1.4" evidence="5"/>
<dbReference type="CDD" id="cd24067">
    <property type="entry name" value="ASKHA_NBD_ROK_BsFRK-like"/>
    <property type="match status" value="1"/>
</dbReference>
<dbReference type="Proteomes" id="UP001221838">
    <property type="component" value="Unassembled WGS sequence"/>
</dbReference>
<dbReference type="EMBL" id="JAQNDM010000002">
    <property type="protein sequence ID" value="MDC0713457.1"/>
    <property type="molecule type" value="Genomic_DNA"/>
</dbReference>
<dbReference type="RefSeq" id="WP_272143733.1">
    <property type="nucleotide sequence ID" value="NZ_JAQNDM010000002.1"/>
</dbReference>
<evidence type="ECO:0000256" key="6">
    <source>
        <dbReference type="ARBA" id="ARBA00048451"/>
    </source>
</evidence>
<comment type="cofactor">
    <cofactor evidence="1">
        <name>Mg(2+)</name>
        <dbReference type="ChEBI" id="CHEBI:18420"/>
    </cofactor>
</comment>
<evidence type="ECO:0000256" key="4">
    <source>
        <dbReference type="ARBA" id="ARBA00022842"/>
    </source>
</evidence>
<keyword evidence="2" id="KW-0479">Metal-binding</keyword>
<dbReference type="InterPro" id="IPR043129">
    <property type="entry name" value="ATPase_NBD"/>
</dbReference>
<keyword evidence="8" id="KW-1185">Reference proteome</keyword>
<dbReference type="Pfam" id="PF00480">
    <property type="entry name" value="ROK"/>
    <property type="match status" value="1"/>
</dbReference>
<keyword evidence="4" id="KW-0460">Magnesium</keyword>
<evidence type="ECO:0000256" key="3">
    <source>
        <dbReference type="ARBA" id="ARBA00022833"/>
    </source>
</evidence>
<proteinExistence type="predicted"/>
<dbReference type="Gene3D" id="3.30.420.40">
    <property type="match status" value="2"/>
</dbReference>
<evidence type="ECO:0000256" key="2">
    <source>
        <dbReference type="ARBA" id="ARBA00022723"/>
    </source>
</evidence>
<dbReference type="PANTHER" id="PTHR42742:SF3">
    <property type="entry name" value="FRUCTOKINASE"/>
    <property type="match status" value="1"/>
</dbReference>
<reference evidence="7 8" key="1">
    <citation type="submission" date="2022-11" db="EMBL/GenBank/DDBJ databases">
        <title>Minimal conservation of predation-associated metabolite biosynthetic gene clusters underscores biosynthetic potential of Myxococcota including descriptions for ten novel species: Archangium lansinium sp. nov., Myxococcus landrumus sp. nov., Nannocystis bai.</title>
        <authorList>
            <person name="Ahearne A."/>
            <person name="Stevens C."/>
            <person name="Dowd S."/>
        </authorList>
    </citation>
    <scope>NUCLEOTIDE SEQUENCE [LARGE SCALE GENOMIC DNA]</scope>
    <source>
        <strain evidence="7 8">NCWAL01</strain>
    </source>
</reference>
<evidence type="ECO:0000256" key="1">
    <source>
        <dbReference type="ARBA" id="ARBA00001946"/>
    </source>
</evidence>
<evidence type="ECO:0000256" key="5">
    <source>
        <dbReference type="ARBA" id="ARBA00038887"/>
    </source>
</evidence>
<name>A0ABT5DIH4_9BACT</name>
<comment type="caution">
    <text evidence="7">The sequence shown here is derived from an EMBL/GenBank/DDBJ whole genome shotgun (WGS) entry which is preliminary data.</text>
</comment>
<organism evidence="7 8">
    <name type="scientific">Stigmatella ashevillensis</name>
    <dbReference type="NCBI Taxonomy" id="2995309"/>
    <lineage>
        <taxon>Bacteria</taxon>
        <taxon>Pseudomonadati</taxon>
        <taxon>Myxococcota</taxon>
        <taxon>Myxococcia</taxon>
        <taxon>Myxococcales</taxon>
        <taxon>Cystobacterineae</taxon>
        <taxon>Archangiaceae</taxon>
        <taxon>Stigmatella</taxon>
    </lineage>
</organism>
<evidence type="ECO:0000313" key="8">
    <source>
        <dbReference type="Proteomes" id="UP001221838"/>
    </source>
</evidence>
<comment type="catalytic activity">
    <reaction evidence="6">
        <text>D-fructose + ATP = D-fructose 6-phosphate + ADP + H(+)</text>
        <dbReference type="Rhea" id="RHEA:16125"/>
        <dbReference type="ChEBI" id="CHEBI:15378"/>
        <dbReference type="ChEBI" id="CHEBI:30616"/>
        <dbReference type="ChEBI" id="CHEBI:37721"/>
        <dbReference type="ChEBI" id="CHEBI:61527"/>
        <dbReference type="ChEBI" id="CHEBI:456216"/>
        <dbReference type="EC" id="2.7.1.4"/>
    </reaction>
</comment>
<dbReference type="SUPFAM" id="SSF53067">
    <property type="entry name" value="Actin-like ATPase domain"/>
    <property type="match status" value="1"/>
</dbReference>
<dbReference type="InterPro" id="IPR051804">
    <property type="entry name" value="Carb_Metab_Reg_Kinase/Isom"/>
</dbReference>